<name>A0A8J4EZP3_9CHLO</name>
<feature type="chain" id="PRO_5035258119" evidence="2">
    <location>
        <begin position="32"/>
        <end position="365"/>
    </location>
</feature>
<feature type="region of interest" description="Disordered" evidence="1">
    <location>
        <begin position="38"/>
        <end position="85"/>
    </location>
</feature>
<proteinExistence type="predicted"/>
<organism evidence="3 4">
    <name type="scientific">Volvox africanus</name>
    <dbReference type="NCBI Taxonomy" id="51714"/>
    <lineage>
        <taxon>Eukaryota</taxon>
        <taxon>Viridiplantae</taxon>
        <taxon>Chlorophyta</taxon>
        <taxon>core chlorophytes</taxon>
        <taxon>Chlorophyceae</taxon>
        <taxon>CS clade</taxon>
        <taxon>Chlamydomonadales</taxon>
        <taxon>Volvocaceae</taxon>
        <taxon>Volvox</taxon>
    </lineage>
</organism>
<evidence type="ECO:0000313" key="3">
    <source>
        <dbReference type="EMBL" id="GIL53522.1"/>
    </source>
</evidence>
<dbReference type="EMBL" id="BNCO01000015">
    <property type="protein sequence ID" value="GIL53522.1"/>
    <property type="molecule type" value="Genomic_DNA"/>
</dbReference>
<sequence>MTKASARRNSFGRSSTLLRFSFAVLIAVAASQRSHLASATEKTTPIPPTLAAPAATAPNVPKPTPAMKVTPAPITKPSTTPKASGVASKAATGVVQPVPQPQPPAPCDNPCYTVADYWPYKTCRAECAQDVCKRGWGVWSSQEVCCTAGAAFPDGCSVRPKECWVPESSSSRTCWRDDRKCLQGYGVWPSQEACCAPGTAFPDGCRPADPAAAAAAGTCWVVDTYFPARLCRSSSNLCSPGSGVQSWPSKDACCSRGAAFAEGCSTAPPPTPCYLVGSYWPLRTCVVSNDIAVCNRGWGVYSSEEICCTPNVAFTEGCSPSSRGGGADADTSGSRAPTPPKLAVLPPAATAAAVAGTKGANSVKK</sequence>
<protein>
    <submittedName>
        <fullName evidence="3">Uncharacterized protein</fullName>
    </submittedName>
</protein>
<reference evidence="3" key="1">
    <citation type="journal article" date="2021" name="Proc. Natl. Acad. Sci. U.S.A.">
        <title>Three genomes in the algal genus Volvox reveal the fate of a haploid sex-determining region after a transition to homothallism.</title>
        <authorList>
            <person name="Yamamoto K."/>
            <person name="Hamaji T."/>
            <person name="Kawai-Toyooka H."/>
            <person name="Matsuzaki R."/>
            <person name="Takahashi F."/>
            <person name="Nishimura Y."/>
            <person name="Kawachi M."/>
            <person name="Noguchi H."/>
            <person name="Minakuchi Y."/>
            <person name="Umen J.G."/>
            <person name="Toyoda A."/>
            <person name="Nozaki H."/>
        </authorList>
    </citation>
    <scope>NUCLEOTIDE SEQUENCE</scope>
    <source>
        <strain evidence="3">NIES-3780</strain>
    </source>
</reference>
<comment type="caution">
    <text evidence="3">The sequence shown here is derived from an EMBL/GenBank/DDBJ whole genome shotgun (WGS) entry which is preliminary data.</text>
</comment>
<keyword evidence="4" id="KW-1185">Reference proteome</keyword>
<accession>A0A8J4EZP3</accession>
<evidence type="ECO:0000256" key="2">
    <source>
        <dbReference type="SAM" id="SignalP"/>
    </source>
</evidence>
<dbReference type="Proteomes" id="UP000747399">
    <property type="component" value="Unassembled WGS sequence"/>
</dbReference>
<gene>
    <name evidence="3" type="ORF">Vafri_9093</name>
</gene>
<evidence type="ECO:0000313" key="4">
    <source>
        <dbReference type="Proteomes" id="UP000747399"/>
    </source>
</evidence>
<feature type="signal peptide" evidence="2">
    <location>
        <begin position="1"/>
        <end position="31"/>
    </location>
</feature>
<feature type="region of interest" description="Disordered" evidence="1">
    <location>
        <begin position="318"/>
        <end position="343"/>
    </location>
</feature>
<evidence type="ECO:0000256" key="1">
    <source>
        <dbReference type="SAM" id="MobiDB-lite"/>
    </source>
</evidence>
<keyword evidence="2" id="KW-0732">Signal</keyword>
<dbReference type="AlphaFoldDB" id="A0A8J4EZP3"/>